<comment type="caution">
    <text evidence="2">The sequence shown here is derived from an EMBL/GenBank/DDBJ whole genome shotgun (WGS) entry which is preliminary data.</text>
</comment>
<dbReference type="RefSeq" id="WP_188936465.1">
    <property type="nucleotide sequence ID" value="NZ_BMJC01000005.1"/>
</dbReference>
<reference evidence="2" key="1">
    <citation type="journal article" date="2014" name="Int. J. Syst. Evol. Microbiol.">
        <title>Complete genome sequence of Corynebacterium casei LMG S-19264T (=DSM 44701T), isolated from a smear-ripened cheese.</title>
        <authorList>
            <consortium name="US DOE Joint Genome Institute (JGI-PGF)"/>
            <person name="Walter F."/>
            <person name="Albersmeier A."/>
            <person name="Kalinowski J."/>
            <person name="Ruckert C."/>
        </authorList>
    </citation>
    <scope>NUCLEOTIDE SEQUENCE</scope>
    <source>
        <strain evidence="2">CGMCC 1.15448</strain>
    </source>
</reference>
<accession>A0A8J2XW96</accession>
<feature type="signal peptide" evidence="1">
    <location>
        <begin position="1"/>
        <end position="17"/>
    </location>
</feature>
<keyword evidence="1" id="KW-0732">Signal</keyword>
<evidence type="ECO:0000313" key="2">
    <source>
        <dbReference type="EMBL" id="GGB17953.1"/>
    </source>
</evidence>
<protein>
    <submittedName>
        <fullName evidence="2">Uncharacterized protein</fullName>
    </submittedName>
</protein>
<gene>
    <name evidence="2" type="ORF">GCM10011511_47170</name>
</gene>
<evidence type="ECO:0000313" key="3">
    <source>
        <dbReference type="Proteomes" id="UP000607559"/>
    </source>
</evidence>
<evidence type="ECO:0000256" key="1">
    <source>
        <dbReference type="SAM" id="SignalP"/>
    </source>
</evidence>
<feature type="chain" id="PRO_5035150361" evidence="1">
    <location>
        <begin position="18"/>
        <end position="136"/>
    </location>
</feature>
<proteinExistence type="predicted"/>
<dbReference type="Proteomes" id="UP000607559">
    <property type="component" value="Unassembled WGS sequence"/>
</dbReference>
<keyword evidence="3" id="KW-1185">Reference proteome</keyword>
<name>A0A8J2XW96_9BACT</name>
<sequence>MKKLFLSVLLLPFAAFHVPTENIVEVRSGAWPINLERNADGVGTYSLIYRNQEVMSEVSLDTLTFPNLEQLRYFAKGLQALKAGHSGDIANFKDYSISRTDKKYDGGIWYLLRYQFGSTSFQQPEADIMGKTIKGL</sequence>
<organism evidence="2 3">
    <name type="scientific">Puia dinghuensis</name>
    <dbReference type="NCBI Taxonomy" id="1792502"/>
    <lineage>
        <taxon>Bacteria</taxon>
        <taxon>Pseudomonadati</taxon>
        <taxon>Bacteroidota</taxon>
        <taxon>Chitinophagia</taxon>
        <taxon>Chitinophagales</taxon>
        <taxon>Chitinophagaceae</taxon>
        <taxon>Puia</taxon>
    </lineage>
</organism>
<dbReference type="EMBL" id="BMJC01000005">
    <property type="protein sequence ID" value="GGB17953.1"/>
    <property type="molecule type" value="Genomic_DNA"/>
</dbReference>
<dbReference type="AlphaFoldDB" id="A0A8J2XW96"/>
<reference evidence="2" key="2">
    <citation type="submission" date="2020-09" db="EMBL/GenBank/DDBJ databases">
        <authorList>
            <person name="Sun Q."/>
            <person name="Zhou Y."/>
        </authorList>
    </citation>
    <scope>NUCLEOTIDE SEQUENCE</scope>
    <source>
        <strain evidence="2">CGMCC 1.15448</strain>
    </source>
</reference>